<evidence type="ECO:0000313" key="2">
    <source>
        <dbReference type="EMBL" id="VGO11606.1"/>
    </source>
</evidence>
<evidence type="ECO:0000259" key="1">
    <source>
        <dbReference type="PROSITE" id="PS51459"/>
    </source>
</evidence>
<dbReference type="SUPFAM" id="SSF140931">
    <property type="entry name" value="Fic-like"/>
    <property type="match status" value="1"/>
</dbReference>
<evidence type="ECO:0000313" key="3">
    <source>
        <dbReference type="Proteomes" id="UP000366872"/>
    </source>
</evidence>
<dbReference type="InterPro" id="IPR003812">
    <property type="entry name" value="Fido"/>
</dbReference>
<dbReference type="PANTHER" id="PTHR39426">
    <property type="entry name" value="HOMOLOGY TO DEATH-ON-CURING PROTEIN OF PHAGE P1"/>
    <property type="match status" value="1"/>
</dbReference>
<accession>A0A6C2TW99</accession>
<dbReference type="EMBL" id="CAAHFG010000001">
    <property type="protein sequence ID" value="VGO11606.1"/>
    <property type="molecule type" value="Genomic_DNA"/>
</dbReference>
<dbReference type="Gene3D" id="1.20.120.1870">
    <property type="entry name" value="Fic/DOC protein, Fido domain"/>
    <property type="match status" value="1"/>
</dbReference>
<organism evidence="2 3">
    <name type="scientific">Pontiella desulfatans</name>
    <dbReference type="NCBI Taxonomy" id="2750659"/>
    <lineage>
        <taxon>Bacteria</taxon>
        <taxon>Pseudomonadati</taxon>
        <taxon>Kiritimatiellota</taxon>
        <taxon>Kiritimatiellia</taxon>
        <taxon>Kiritimatiellales</taxon>
        <taxon>Pontiellaceae</taxon>
        <taxon>Pontiella</taxon>
    </lineage>
</organism>
<dbReference type="GO" id="GO:0016301">
    <property type="term" value="F:kinase activity"/>
    <property type="evidence" value="ECO:0007669"/>
    <property type="project" value="InterPro"/>
</dbReference>
<dbReference type="PANTHER" id="PTHR39426:SF1">
    <property type="entry name" value="HOMOLOGY TO DEATH-ON-CURING PROTEIN OF PHAGE P1"/>
    <property type="match status" value="1"/>
</dbReference>
<dbReference type="InterPro" id="IPR036597">
    <property type="entry name" value="Fido-like_dom_sf"/>
</dbReference>
<dbReference type="PIRSF" id="PIRSF018297">
    <property type="entry name" value="Doc"/>
    <property type="match status" value="1"/>
</dbReference>
<reference evidence="2 3" key="1">
    <citation type="submission" date="2019-04" db="EMBL/GenBank/DDBJ databases">
        <authorList>
            <person name="Van Vliet M D."/>
        </authorList>
    </citation>
    <scope>NUCLEOTIDE SEQUENCE [LARGE SCALE GENOMIC DNA]</scope>
    <source>
        <strain evidence="2 3">F1</strain>
    </source>
</reference>
<dbReference type="Pfam" id="PF02661">
    <property type="entry name" value="Fic"/>
    <property type="match status" value="1"/>
</dbReference>
<name>A0A6C2TW99_PONDE</name>
<proteinExistence type="predicted"/>
<gene>
    <name evidence="2" type="primary">doc</name>
    <name evidence="2" type="ORF">PDESU_00151</name>
</gene>
<dbReference type="PROSITE" id="PS51459">
    <property type="entry name" value="FIDO"/>
    <property type="match status" value="1"/>
</dbReference>
<dbReference type="AlphaFoldDB" id="A0A6C2TW99"/>
<sequence>MKEPRWITPAVIHAMHEELLARFGGLSGVRDEGMLASALGSPKKSFAYKGSSLYEQAADYAVGIVKNHPFVDGNKRTGFMAAYVFLLANGKNFSTTEEAVVLQTLSLAAGEISGAEYALWLEDSCE</sequence>
<dbReference type="Proteomes" id="UP000366872">
    <property type="component" value="Unassembled WGS sequence"/>
</dbReference>
<keyword evidence="3" id="KW-1185">Reference proteome</keyword>
<feature type="domain" description="Fido" evidence="1">
    <location>
        <begin position="7"/>
        <end position="123"/>
    </location>
</feature>
<protein>
    <submittedName>
        <fullName evidence="2">Toxin Doc</fullName>
    </submittedName>
</protein>
<dbReference type="RefSeq" id="WP_136077351.1">
    <property type="nucleotide sequence ID" value="NZ_CAAHFG010000001.1"/>
</dbReference>
<dbReference type="InterPro" id="IPR006440">
    <property type="entry name" value="Doc"/>
</dbReference>
<dbReference type="InterPro" id="IPR053737">
    <property type="entry name" value="Type_II_TA_Toxin"/>
</dbReference>
<dbReference type="NCBIfam" id="TIGR01550">
    <property type="entry name" value="DOC_P1"/>
    <property type="match status" value="1"/>
</dbReference>